<name>A0A645H6N5_9ZZZZ</name>
<feature type="domain" description="Secretion system C-terminal sorting" evidence="1">
    <location>
        <begin position="131"/>
        <end position="195"/>
    </location>
</feature>
<dbReference type="Pfam" id="PF18962">
    <property type="entry name" value="Por_Secre_tail"/>
    <property type="match status" value="1"/>
</dbReference>
<dbReference type="InterPro" id="IPR026444">
    <property type="entry name" value="Secre_tail"/>
</dbReference>
<proteinExistence type="predicted"/>
<evidence type="ECO:0000313" key="2">
    <source>
        <dbReference type="EMBL" id="MPN31934.1"/>
    </source>
</evidence>
<gene>
    <name evidence="2" type="ORF">SDC9_179409</name>
</gene>
<dbReference type="Gene3D" id="2.60.120.560">
    <property type="entry name" value="Exo-inulinase, domain 1"/>
    <property type="match status" value="1"/>
</dbReference>
<dbReference type="AlphaFoldDB" id="A0A645H6N5"/>
<accession>A0A645H6N5</accession>
<comment type="caution">
    <text evidence="2">The sequence shown here is derived from an EMBL/GenBank/DDBJ whole genome shotgun (WGS) entry which is preliminary data.</text>
</comment>
<dbReference type="EMBL" id="VSSQ01083685">
    <property type="protein sequence ID" value="MPN31934.1"/>
    <property type="molecule type" value="Genomic_DNA"/>
</dbReference>
<organism evidence="2">
    <name type="scientific">bioreactor metagenome</name>
    <dbReference type="NCBI Taxonomy" id="1076179"/>
    <lineage>
        <taxon>unclassified sequences</taxon>
        <taxon>metagenomes</taxon>
        <taxon>ecological metagenomes</taxon>
    </lineage>
</organism>
<evidence type="ECO:0000259" key="1">
    <source>
        <dbReference type="Pfam" id="PF18962"/>
    </source>
</evidence>
<reference evidence="2" key="1">
    <citation type="submission" date="2019-08" db="EMBL/GenBank/DDBJ databases">
        <authorList>
            <person name="Kucharzyk K."/>
            <person name="Murdoch R.W."/>
            <person name="Higgins S."/>
            <person name="Loffler F."/>
        </authorList>
    </citation>
    <scope>NUCLEOTIDE SEQUENCE</scope>
</reference>
<dbReference type="NCBIfam" id="TIGR04183">
    <property type="entry name" value="Por_Secre_tail"/>
    <property type="match status" value="1"/>
</dbReference>
<protein>
    <recommendedName>
        <fullName evidence="1">Secretion system C-terminal sorting domain-containing protein</fullName>
    </recommendedName>
</protein>
<sequence length="202" mass="22623">MNNPALGGAGKDPQLGTDFYQGYYVTLGAGSVVLGKQNYNWTQLRSAAGSYSLNTKYTIKVEVSGANIKVYVDDMNAPKIDYTDPDPFISGKVGLRAHNAYVLFDNFSVTTSYQGDPSGLNDYEEKNQIFLYPNPVTDKLTLTNIHNFTDLTIYNVDGQKVYNTRLADSEMTFDMRRFNSGIYLLQLSNKDGNIAVRRFMKN</sequence>